<sequence>MSQRHVRFNVQELARHAADTVGARACTRIEKYPEGMYNKSMLLTMDNGSQVVAKVPNPNAGLPHFTTASEVATMEFARTILRTPVPKALAWSSQAQKNPVGAEYIIMEKAPGIELERVWPKMVAEDRFAVVKAIAGFQKAWTEVSFTKYGSLYFSEDLGKLQTDKEPLYIDANGAQITNHRFAVGPCTGREWVDSGRAAINFDRGPHQSLEEFHAAIGHREISCVKQLPELPKSPITLCGPGTYRPTREKKLKALHCYLELIQFLLPADRTISSPHLWHSDLHVANIFVDPSNPTKILSIIDWQSTELSPLYFQARQPQIIDYDGGPSPTGSGGLLDRPQLPKDFKTLDPSSPARRRAQALFLQQSLCVLYNTMTHRKIPLLYAALQFQQTPSYLLLLLARNLLIDGEATYLAHVADLESSWDDFFSVATTGKNSPPYPFAFSAQEHREFDADAEGAAHGMEVMREVKESLGELFPEQGLVRSELYNEALHALAQVKEQVIDAFARDGGEREKWEKGWPFGT</sequence>
<dbReference type="AlphaFoldDB" id="A0A9W9CNN2"/>
<dbReference type="Gene3D" id="3.90.1200.10">
    <property type="match status" value="1"/>
</dbReference>
<keyword evidence="3" id="KW-1185">Reference proteome</keyword>
<dbReference type="PANTHER" id="PTHR36091:SF2">
    <property type="entry name" value="AMINOGLYCOSIDE PHOSPHOTRANSFERASE DOMAIN-CONTAINING PROTEIN"/>
    <property type="match status" value="1"/>
</dbReference>
<dbReference type="Proteomes" id="UP001140560">
    <property type="component" value="Unassembled WGS sequence"/>
</dbReference>
<protein>
    <recommendedName>
        <fullName evidence="1">Aminoglycoside phosphotransferase domain-containing protein</fullName>
    </recommendedName>
</protein>
<feature type="domain" description="Aminoglycoside phosphotransferase" evidence="1">
    <location>
        <begin position="29"/>
        <end position="312"/>
    </location>
</feature>
<accession>A0A9W9CNN2</accession>
<name>A0A9W9CNN2_9PLEO</name>
<dbReference type="EMBL" id="JAPEUY010000005">
    <property type="protein sequence ID" value="KAJ4373138.1"/>
    <property type="molecule type" value="Genomic_DNA"/>
</dbReference>
<reference evidence="2" key="1">
    <citation type="submission" date="2022-10" db="EMBL/GenBank/DDBJ databases">
        <title>Tapping the CABI collections for fungal endophytes: first genome assemblies for Collariella, Neodidymelliopsis, Ascochyta clinopodiicola, Didymella pomorum, Didymosphaeria variabile, Neocosmospora piperis and Neocucurbitaria cava.</title>
        <authorList>
            <person name="Hill R."/>
        </authorList>
    </citation>
    <scope>NUCLEOTIDE SEQUENCE</scope>
    <source>
        <strain evidence="2">IMI 356814</strain>
    </source>
</reference>
<dbReference type="OrthoDB" id="2831558at2759"/>
<dbReference type="GO" id="GO:0005739">
    <property type="term" value="C:mitochondrion"/>
    <property type="evidence" value="ECO:0007669"/>
    <property type="project" value="TreeGrafter"/>
</dbReference>
<organism evidence="2 3">
    <name type="scientific">Neocucurbitaria cava</name>
    <dbReference type="NCBI Taxonomy" id="798079"/>
    <lineage>
        <taxon>Eukaryota</taxon>
        <taxon>Fungi</taxon>
        <taxon>Dikarya</taxon>
        <taxon>Ascomycota</taxon>
        <taxon>Pezizomycotina</taxon>
        <taxon>Dothideomycetes</taxon>
        <taxon>Pleosporomycetidae</taxon>
        <taxon>Pleosporales</taxon>
        <taxon>Pleosporineae</taxon>
        <taxon>Cucurbitariaceae</taxon>
        <taxon>Neocucurbitaria</taxon>
    </lineage>
</organism>
<comment type="caution">
    <text evidence="2">The sequence shown here is derived from an EMBL/GenBank/DDBJ whole genome shotgun (WGS) entry which is preliminary data.</text>
</comment>
<dbReference type="PANTHER" id="PTHR36091">
    <property type="entry name" value="ALTERED INHERITANCE OF MITOCHONDRIA PROTEIN 9, MITOCHONDRIAL"/>
    <property type="match status" value="1"/>
</dbReference>
<evidence type="ECO:0000313" key="2">
    <source>
        <dbReference type="EMBL" id="KAJ4373138.1"/>
    </source>
</evidence>
<dbReference type="InterPro" id="IPR051035">
    <property type="entry name" value="Mito_inheritance_9"/>
</dbReference>
<evidence type="ECO:0000259" key="1">
    <source>
        <dbReference type="Pfam" id="PF01636"/>
    </source>
</evidence>
<dbReference type="InterPro" id="IPR011009">
    <property type="entry name" value="Kinase-like_dom_sf"/>
</dbReference>
<dbReference type="Pfam" id="PF01636">
    <property type="entry name" value="APH"/>
    <property type="match status" value="1"/>
</dbReference>
<dbReference type="SUPFAM" id="SSF56112">
    <property type="entry name" value="Protein kinase-like (PK-like)"/>
    <property type="match status" value="1"/>
</dbReference>
<gene>
    <name evidence="2" type="ORF">N0V83_003429</name>
</gene>
<proteinExistence type="predicted"/>
<evidence type="ECO:0000313" key="3">
    <source>
        <dbReference type="Proteomes" id="UP001140560"/>
    </source>
</evidence>
<dbReference type="InterPro" id="IPR002575">
    <property type="entry name" value="Aminoglycoside_PTrfase"/>
</dbReference>